<dbReference type="InterPro" id="IPR054289">
    <property type="entry name" value="DUF7025"/>
</dbReference>
<feature type="compositionally biased region" description="Polar residues" evidence="1">
    <location>
        <begin position="29"/>
        <end position="48"/>
    </location>
</feature>
<dbReference type="SUPFAM" id="SSF52540">
    <property type="entry name" value="P-loop containing nucleoside triphosphate hydrolases"/>
    <property type="match status" value="1"/>
</dbReference>
<dbReference type="Pfam" id="PF22942">
    <property type="entry name" value="DUF7025"/>
    <property type="match status" value="1"/>
</dbReference>
<feature type="compositionally biased region" description="Basic and acidic residues" evidence="1">
    <location>
        <begin position="243"/>
        <end position="256"/>
    </location>
</feature>
<feature type="compositionally biased region" description="Acidic residues" evidence="1">
    <location>
        <begin position="596"/>
        <end position="621"/>
    </location>
</feature>
<dbReference type="Pfam" id="PF00004">
    <property type="entry name" value="AAA"/>
    <property type="match status" value="1"/>
</dbReference>
<feature type="domain" description="AAA+ ATPase" evidence="2">
    <location>
        <begin position="760"/>
        <end position="885"/>
    </location>
</feature>
<feature type="compositionally biased region" description="Basic residues" evidence="1">
    <location>
        <begin position="165"/>
        <end position="189"/>
    </location>
</feature>
<dbReference type="Proteomes" id="UP001590951">
    <property type="component" value="Unassembled WGS sequence"/>
</dbReference>
<dbReference type="InterPro" id="IPR056599">
    <property type="entry name" value="AAA_lid_fung"/>
</dbReference>
<reference evidence="3 4" key="1">
    <citation type="submission" date="2024-09" db="EMBL/GenBank/DDBJ databases">
        <title>Rethinking Asexuality: The Enigmatic Case of Functional Sexual Genes in Lepraria (Stereocaulaceae).</title>
        <authorList>
            <person name="Doellman M."/>
            <person name="Sun Y."/>
            <person name="Barcenas-Pena A."/>
            <person name="Lumbsch H.T."/>
            <person name="Grewe F."/>
        </authorList>
    </citation>
    <scope>NUCLEOTIDE SEQUENCE [LARGE SCALE GENOMIC DNA]</scope>
    <source>
        <strain evidence="3 4">Grewe 0041</strain>
    </source>
</reference>
<evidence type="ECO:0000259" key="2">
    <source>
        <dbReference type="SMART" id="SM00382"/>
    </source>
</evidence>
<evidence type="ECO:0000313" key="3">
    <source>
        <dbReference type="EMBL" id="KAL2046526.1"/>
    </source>
</evidence>
<feature type="compositionally biased region" description="Acidic residues" evidence="1">
    <location>
        <begin position="194"/>
        <end position="206"/>
    </location>
</feature>
<organism evidence="3 4">
    <name type="scientific">Lepraria finkii</name>
    <dbReference type="NCBI Taxonomy" id="1340010"/>
    <lineage>
        <taxon>Eukaryota</taxon>
        <taxon>Fungi</taxon>
        <taxon>Dikarya</taxon>
        <taxon>Ascomycota</taxon>
        <taxon>Pezizomycotina</taxon>
        <taxon>Lecanoromycetes</taxon>
        <taxon>OSLEUM clade</taxon>
        <taxon>Lecanoromycetidae</taxon>
        <taxon>Lecanorales</taxon>
        <taxon>Lecanorineae</taxon>
        <taxon>Stereocaulaceae</taxon>
        <taxon>Lepraria</taxon>
    </lineage>
</organism>
<name>A0ABR4AM04_9LECA</name>
<protein>
    <recommendedName>
        <fullName evidence="2">AAA+ ATPase domain-containing protein</fullName>
    </recommendedName>
</protein>
<dbReference type="Pfam" id="PF23232">
    <property type="entry name" value="AAA_lid_13"/>
    <property type="match status" value="1"/>
</dbReference>
<dbReference type="PANTHER" id="PTHR46411:SF1">
    <property type="entry name" value="FAMILY ATPASE, PUTATIVE (AFU_ORTHOLOGUE AFUA_7G05752)-RELATED"/>
    <property type="match status" value="1"/>
</dbReference>
<feature type="compositionally biased region" description="Basic residues" evidence="1">
    <location>
        <begin position="213"/>
        <end position="230"/>
    </location>
</feature>
<dbReference type="InterPro" id="IPR027417">
    <property type="entry name" value="P-loop_NTPase"/>
</dbReference>
<feature type="compositionally biased region" description="Basic and acidic residues" evidence="1">
    <location>
        <begin position="57"/>
        <end position="83"/>
    </location>
</feature>
<feature type="compositionally biased region" description="Polar residues" evidence="1">
    <location>
        <begin position="86"/>
        <end position="95"/>
    </location>
</feature>
<dbReference type="CDD" id="cd19481">
    <property type="entry name" value="RecA-like_protease"/>
    <property type="match status" value="1"/>
</dbReference>
<sequence>MSKKPEPSSKHPTRFKKTSDTSDSATATPEYTPSSTPPHTFSRSSQTVDDMEDADVEDHTEGTKAKPDAKGTEPEGSKLRDKTQPIPDSSSTAQRNPEEKETIISKVKKASFKQHKKGSKKKSKKRSKAKEVDSSSSDDSSDDTSSSSSSEDSEDSLSEDDEAAKKKRKAKAKKAKKLKEKKKAKARKAKAVESDSEDSDDESSSSEDEKEKKKSRKKKALKKKKKRTKKAKESDDEDEADEDSIRELTGTRRIREAGLNGDVDSKAVKKSKKKPGKRGSKAAFVRVDRIWDSSRHNYVLKETGEDPDVGEYDQYVFQVRRKFDWENKYLNTVLDIKSKALKEALKHVMDEVKGVSFAEETPVVDPNMIFLYLEEIRTYMKELKKLSKTEKKKKGRIPAATKAKHVKVLVKYLDKDYAETKKTLYPLLENNTITFDLLWALFKSNEIAYCPTYGNTDEPRAFKMEYANLHSSFVKGKYYNVEGRYLEYDGKAFGMGQMEIEVPEFTGPRKISTLGCYPLKYHKESEKLKQELIQRGKKFVELAGMKYKFHNGMAFYKKKRQVIKVNINSRVMVDPAIHRRINPNYPISTVKPADPDILDDEEDEDSDDESCNCESSSDEEGLNQKPGDQFVETDKPITKYKLIKDDDDDYHLVEIEVGADGNAVQKENINELPGQDGVQKREFTEEEFLIASPVVLGFAFSEKLWLELTVSSINNIDWNEGAYDSLVLPDNQKAIVKALVQSHTFEGSRNIDDVIQGKGRGLVAVLHGPPGTGKTLTAEGIAELLKRPLYMVSVGELGTNPHQLETELNKILDVAHSWGAVLLLDEADVFLEARQPQDVGRNALVSIFLRLLEYFQGILFLTTNRVQSFDPAFQSRIHVALRYGELTGKAKKSVWKTFLNKIKAIEGVECIDFSDEDYERLSRRNLNGRQIKNAVRTAQALALNESKPLSMEHIVRVLDVAETFEKDLKGGPGYEDAMRSYH</sequence>
<dbReference type="SMART" id="SM00382">
    <property type="entry name" value="AAA"/>
    <property type="match status" value="1"/>
</dbReference>
<dbReference type="InterPro" id="IPR003959">
    <property type="entry name" value="ATPase_AAA_core"/>
</dbReference>
<dbReference type="PANTHER" id="PTHR46411">
    <property type="entry name" value="FAMILY ATPASE, PUTATIVE-RELATED"/>
    <property type="match status" value="1"/>
</dbReference>
<dbReference type="EMBL" id="JBHFEH010000117">
    <property type="protein sequence ID" value="KAL2046526.1"/>
    <property type="molecule type" value="Genomic_DNA"/>
</dbReference>
<comment type="caution">
    <text evidence="3">The sequence shown here is derived from an EMBL/GenBank/DDBJ whole genome shotgun (WGS) entry which is preliminary data.</text>
</comment>
<evidence type="ECO:0000313" key="4">
    <source>
        <dbReference type="Proteomes" id="UP001590951"/>
    </source>
</evidence>
<evidence type="ECO:0000256" key="1">
    <source>
        <dbReference type="SAM" id="MobiDB-lite"/>
    </source>
</evidence>
<feature type="compositionally biased region" description="Acidic residues" evidence="1">
    <location>
        <begin position="151"/>
        <end position="162"/>
    </location>
</feature>
<feature type="compositionally biased region" description="Basic residues" evidence="1">
    <location>
        <begin position="106"/>
        <end position="128"/>
    </location>
</feature>
<feature type="region of interest" description="Disordered" evidence="1">
    <location>
        <begin position="1"/>
        <end position="280"/>
    </location>
</feature>
<accession>A0ABR4AM04</accession>
<feature type="compositionally biased region" description="Basic residues" evidence="1">
    <location>
        <begin position="268"/>
        <end position="280"/>
    </location>
</feature>
<gene>
    <name evidence="3" type="ORF">ABVK25_011807</name>
</gene>
<proteinExistence type="predicted"/>
<feature type="compositionally biased region" description="Low complexity" evidence="1">
    <location>
        <begin position="134"/>
        <end position="150"/>
    </location>
</feature>
<feature type="region of interest" description="Disordered" evidence="1">
    <location>
        <begin position="583"/>
        <end position="630"/>
    </location>
</feature>
<dbReference type="InterPro" id="IPR003593">
    <property type="entry name" value="AAA+_ATPase"/>
</dbReference>
<keyword evidence="4" id="KW-1185">Reference proteome</keyword>
<dbReference type="Gene3D" id="3.40.50.300">
    <property type="entry name" value="P-loop containing nucleotide triphosphate hydrolases"/>
    <property type="match status" value="1"/>
</dbReference>